<sequence length="84" mass="9745">MNLIESAWFYIMPFKESEIEKQKGPHAMEVNEMLAIEVIKTIKRLAKENGITLKKNPSIFLDKMTVEIMPADEINPELKQILNK</sequence>
<evidence type="ECO:0000313" key="1">
    <source>
        <dbReference type="EMBL" id="QSQ09173.1"/>
    </source>
</evidence>
<keyword evidence="2" id="KW-1185">Reference proteome</keyword>
<dbReference type="Proteomes" id="UP000662904">
    <property type="component" value="Chromosome"/>
</dbReference>
<dbReference type="AlphaFoldDB" id="A0A8A0RLP6"/>
<organism evidence="1 2">
    <name type="scientific">Koleobacter methoxysyntrophicus</name>
    <dbReference type="NCBI Taxonomy" id="2751313"/>
    <lineage>
        <taxon>Bacteria</taxon>
        <taxon>Bacillati</taxon>
        <taxon>Bacillota</taxon>
        <taxon>Clostridia</taxon>
        <taxon>Koleobacterales</taxon>
        <taxon>Koleobacteraceae</taxon>
        <taxon>Koleobacter</taxon>
    </lineage>
</organism>
<reference evidence="1" key="1">
    <citation type="submission" date="2020-07" db="EMBL/GenBank/DDBJ databases">
        <title>Koleobacter methoxysyntrophicus gen. nov., sp. nov., a novel anaerobic bacterium isolated from deep subsurface oil field and proposal of Koleobacterales ord. nov. in the phylum Firmicutes.</title>
        <authorList>
            <person name="Sakamoto S."/>
            <person name="Tamaki H."/>
        </authorList>
    </citation>
    <scope>NUCLEOTIDE SEQUENCE</scope>
    <source>
        <strain evidence="1">NRmbB1</strain>
    </source>
</reference>
<accession>A0A8A0RLP6</accession>
<gene>
    <name evidence="1" type="ORF">H0A61_01532</name>
</gene>
<dbReference type="KEGG" id="kme:H0A61_01532"/>
<dbReference type="RefSeq" id="WP_206706532.1">
    <property type="nucleotide sequence ID" value="NZ_CP059066.1"/>
</dbReference>
<proteinExistence type="predicted"/>
<protein>
    <submittedName>
        <fullName evidence="1">Uncharacterized protein</fullName>
    </submittedName>
</protein>
<dbReference type="EMBL" id="CP059066">
    <property type="protein sequence ID" value="QSQ09173.1"/>
    <property type="molecule type" value="Genomic_DNA"/>
</dbReference>
<name>A0A8A0RLP6_9FIRM</name>
<evidence type="ECO:0000313" key="2">
    <source>
        <dbReference type="Proteomes" id="UP000662904"/>
    </source>
</evidence>